<dbReference type="InterPro" id="IPR036291">
    <property type="entry name" value="NAD(P)-bd_dom_sf"/>
</dbReference>
<protein>
    <submittedName>
        <fullName evidence="5">NADPH2:quinone reductase</fullName>
    </submittedName>
</protein>
<keyword evidence="2" id="KW-0560">Oxidoreductase</keyword>
<proteinExistence type="predicted"/>
<organism evidence="5 6">
    <name type="scientific">Rhodococcus triatomae</name>
    <dbReference type="NCBI Taxonomy" id="300028"/>
    <lineage>
        <taxon>Bacteria</taxon>
        <taxon>Bacillati</taxon>
        <taxon>Actinomycetota</taxon>
        <taxon>Actinomycetes</taxon>
        <taxon>Mycobacteriales</taxon>
        <taxon>Nocardiaceae</taxon>
        <taxon>Rhodococcus</taxon>
    </lineage>
</organism>
<dbReference type="InterPro" id="IPR013149">
    <property type="entry name" value="ADH-like_C"/>
</dbReference>
<dbReference type="SMART" id="SM00829">
    <property type="entry name" value="PKS_ER"/>
    <property type="match status" value="1"/>
</dbReference>
<dbReference type="Pfam" id="PF00107">
    <property type="entry name" value="ADH_zinc_N"/>
    <property type="match status" value="1"/>
</dbReference>
<reference evidence="5 6" key="1">
    <citation type="submission" date="2016-10" db="EMBL/GenBank/DDBJ databases">
        <authorList>
            <person name="de Groot N.N."/>
        </authorList>
    </citation>
    <scope>NUCLEOTIDE SEQUENCE [LARGE SCALE GENOMIC DNA]</scope>
    <source>
        <strain evidence="5 6">DSM 44892</strain>
    </source>
</reference>
<dbReference type="NCBIfam" id="TIGR02824">
    <property type="entry name" value="quinone_pig3"/>
    <property type="match status" value="1"/>
</dbReference>
<dbReference type="EMBL" id="FNDN01000015">
    <property type="protein sequence ID" value="SDJ04865.1"/>
    <property type="molecule type" value="Genomic_DNA"/>
</dbReference>
<dbReference type="Gene3D" id="3.90.180.10">
    <property type="entry name" value="Medium-chain alcohol dehydrogenases, catalytic domain"/>
    <property type="match status" value="1"/>
</dbReference>
<dbReference type="PANTHER" id="PTHR48106">
    <property type="entry name" value="QUINONE OXIDOREDUCTASE PIG3-RELATED"/>
    <property type="match status" value="1"/>
</dbReference>
<evidence type="ECO:0000259" key="4">
    <source>
        <dbReference type="SMART" id="SM00829"/>
    </source>
</evidence>
<feature type="domain" description="Enoyl reductase (ER)" evidence="4">
    <location>
        <begin position="16"/>
        <end position="325"/>
    </location>
</feature>
<accession>A0A1G8QKF7</accession>
<gene>
    <name evidence="5" type="ORF">SAMN05444695_11554</name>
</gene>
<evidence type="ECO:0000256" key="1">
    <source>
        <dbReference type="ARBA" id="ARBA00022857"/>
    </source>
</evidence>
<keyword evidence="6" id="KW-1185">Reference proteome</keyword>
<dbReference type="AlphaFoldDB" id="A0A1G8QKF7"/>
<dbReference type="Proteomes" id="UP000183263">
    <property type="component" value="Unassembled WGS sequence"/>
</dbReference>
<name>A0A1G8QKF7_9NOCA</name>
<dbReference type="PANTHER" id="PTHR48106:SF8">
    <property type="entry name" value="OS02G0805600 PROTEIN"/>
    <property type="match status" value="1"/>
</dbReference>
<dbReference type="CDD" id="cd05276">
    <property type="entry name" value="p53_inducible_oxidoreductase"/>
    <property type="match status" value="1"/>
</dbReference>
<dbReference type="InterPro" id="IPR020843">
    <property type="entry name" value="ER"/>
</dbReference>
<dbReference type="InterPro" id="IPR014189">
    <property type="entry name" value="Quinone_OxRdtase_PIG3"/>
</dbReference>
<keyword evidence="1" id="KW-0521">NADP</keyword>
<sequence>MTQGSTMRAVLVDPDSRELSLGRAPTPTPRPDEVLVRVAAAGINRADLMQRQGLYPPPPGITDILGMEVSGTIAEIGSEVTGWSPGDTVCALIAGGGYAEYAVVPAAQLLPVPDGVSTVDAASLPEAASTVWSNLVTEAGLRAGETLLIHGGGSGIGTHAIQVAKALGARVAVTVGSEYKAQRSRELGADVVVNYRDQDFATELADSVDVVLDIMAAKYLSANISALAPGGRLVIIGMQGGVVGELKIATLIAKRARVIGTNVRNRPLTGPGSKADIVAAVREFEWPLVAEGKVQPVISGRLPITEAARGQQMLDSPDSVGKVLLLLDPEGNEVAR</sequence>
<dbReference type="Gene3D" id="3.40.50.720">
    <property type="entry name" value="NAD(P)-binding Rossmann-like Domain"/>
    <property type="match status" value="1"/>
</dbReference>
<evidence type="ECO:0000256" key="3">
    <source>
        <dbReference type="SAM" id="MobiDB-lite"/>
    </source>
</evidence>
<dbReference type="GO" id="GO:0070402">
    <property type="term" value="F:NADPH binding"/>
    <property type="evidence" value="ECO:0007669"/>
    <property type="project" value="TreeGrafter"/>
</dbReference>
<dbReference type="InterPro" id="IPR011032">
    <property type="entry name" value="GroES-like_sf"/>
</dbReference>
<evidence type="ECO:0000256" key="2">
    <source>
        <dbReference type="ARBA" id="ARBA00023002"/>
    </source>
</evidence>
<evidence type="ECO:0000313" key="5">
    <source>
        <dbReference type="EMBL" id="SDJ04865.1"/>
    </source>
</evidence>
<dbReference type="SUPFAM" id="SSF50129">
    <property type="entry name" value="GroES-like"/>
    <property type="match status" value="1"/>
</dbReference>
<feature type="region of interest" description="Disordered" evidence="3">
    <location>
        <begin position="1"/>
        <end position="30"/>
    </location>
</feature>
<evidence type="ECO:0000313" key="6">
    <source>
        <dbReference type="Proteomes" id="UP000183263"/>
    </source>
</evidence>
<dbReference type="InterPro" id="IPR013154">
    <property type="entry name" value="ADH-like_N"/>
</dbReference>
<dbReference type="Pfam" id="PF08240">
    <property type="entry name" value="ADH_N"/>
    <property type="match status" value="1"/>
</dbReference>
<dbReference type="SUPFAM" id="SSF51735">
    <property type="entry name" value="NAD(P)-binding Rossmann-fold domains"/>
    <property type="match status" value="1"/>
</dbReference>
<dbReference type="GO" id="GO:0016651">
    <property type="term" value="F:oxidoreductase activity, acting on NAD(P)H"/>
    <property type="evidence" value="ECO:0007669"/>
    <property type="project" value="TreeGrafter"/>
</dbReference>